<dbReference type="RefSeq" id="WP_242609872.1">
    <property type="nucleotide sequence ID" value="NZ_AWTN01000094.1"/>
</dbReference>
<dbReference type="AlphaFoldDB" id="A0A0E3BDA1"/>
<evidence type="ECO:0000313" key="2">
    <source>
        <dbReference type="Proteomes" id="UP000029567"/>
    </source>
</evidence>
<reference evidence="1 2" key="1">
    <citation type="submission" date="2013-09" db="EMBL/GenBank/DDBJ databases">
        <title>High correlation between genotypes and phenotypes of environmental bacteria Comamonas testosteroni strains.</title>
        <authorList>
            <person name="Liu L."/>
            <person name="Zhu W."/>
            <person name="Xia X."/>
            <person name="Xu B."/>
            <person name="Luo M."/>
            <person name="Wang G."/>
        </authorList>
    </citation>
    <scope>NUCLEOTIDE SEQUENCE [LARGE SCALE GENOMIC DNA]</scope>
    <source>
        <strain evidence="1 2">JL14</strain>
    </source>
</reference>
<gene>
    <name evidence="1" type="ORF">P245_14355</name>
</gene>
<dbReference type="InterPro" id="IPR054052">
    <property type="entry name" value="Y16Q-like"/>
</dbReference>
<evidence type="ECO:0000313" key="1">
    <source>
        <dbReference type="EMBL" id="KGG90949.1"/>
    </source>
</evidence>
<protein>
    <submittedName>
        <fullName evidence="1">Uncharacterized protein</fullName>
    </submittedName>
</protein>
<accession>A0A0E3BDA1</accession>
<sequence>MTVHVHAANEVHIAEVPAGTKAARIPVAATPAIPPHQQRVLDEKQELDIRITRLDEFILRNALFRQLDPDEQARMRRQLDVMRELSVILGERIASF</sequence>
<dbReference type="Proteomes" id="UP000029567">
    <property type="component" value="Unassembled WGS sequence"/>
</dbReference>
<organism evidence="1 2">
    <name type="scientific">Comamonas thiooxydans</name>
    <dbReference type="NCBI Taxonomy" id="363952"/>
    <lineage>
        <taxon>Bacteria</taxon>
        <taxon>Pseudomonadati</taxon>
        <taxon>Pseudomonadota</taxon>
        <taxon>Betaproteobacteria</taxon>
        <taxon>Burkholderiales</taxon>
        <taxon>Comamonadaceae</taxon>
        <taxon>Comamonas</taxon>
    </lineage>
</organism>
<name>A0A0E3BDA1_9BURK</name>
<dbReference type="EMBL" id="AWTN01000094">
    <property type="protein sequence ID" value="KGG90949.1"/>
    <property type="molecule type" value="Genomic_DNA"/>
</dbReference>
<proteinExistence type="predicted"/>
<dbReference type="Pfam" id="PF21825">
    <property type="entry name" value="crAss001_48"/>
    <property type="match status" value="1"/>
</dbReference>
<comment type="caution">
    <text evidence="1">The sequence shown here is derived from an EMBL/GenBank/DDBJ whole genome shotgun (WGS) entry which is preliminary data.</text>
</comment>